<feature type="region of interest" description="Disordered" evidence="1">
    <location>
        <begin position="525"/>
        <end position="550"/>
    </location>
</feature>
<name>A0ABQ9GKG6_9NEOP</name>
<sequence>MRVKRGANGGAPECNSGEAVTERLTRSHPTKANRVQSPAGSPDFRMWESCRTMALVGESSRGSPVSLAFSLRRCFILTTIALIGSQYLAVKSRLFGALSVFHCEMNPIRQRTRINIIKAISGFSRIEGAATQLRRCTPCFPQNSSITGCMPISVIVNIYSAFNGRDVLQRSISEVLNGRLEAPPPDVTVSRDGDVEGVKLREAKPARLPSRRSEFNPRPGHSGFSQVGIVPGDAVGRRVFSVISRFSRPFIPALLHTLFNHPHRLLKTSLKPNTNSIYTREKAKSKYRNRIQLERAFQKQSSDTHKTPYDRVKRCRERKINIKACERVNVDVFTQNKRPCPQHSHTQFFGEEDVFEDLPQNRASRDDLYIPPSGFLLKALHDKVMSTLEICLTLGCTDNFPDPRSNDPGSEPGSSLILVPVTVRTAPGVCGNLGATRRALAALRGGEISAHELVFVEGGEGSEGERRGRDEPPGPRDLRAQPSACSVNTHRAFTERRVKASDYKSMSALRDESSRESGVWAIVRHQTKDDEREKQRLAPEATNGSNSATANISSVKSATGRLDYWTGCVSGRHFK</sequence>
<evidence type="ECO:0000313" key="3">
    <source>
        <dbReference type="Proteomes" id="UP001159363"/>
    </source>
</evidence>
<comment type="caution">
    <text evidence="2">The sequence shown here is derived from an EMBL/GenBank/DDBJ whole genome shotgun (WGS) entry which is preliminary data.</text>
</comment>
<accession>A0ABQ9GKG6</accession>
<feature type="compositionally biased region" description="Basic and acidic residues" evidence="1">
    <location>
        <begin position="463"/>
        <end position="479"/>
    </location>
</feature>
<proteinExistence type="predicted"/>
<feature type="region of interest" description="Disordered" evidence="1">
    <location>
        <begin position="1"/>
        <end position="40"/>
    </location>
</feature>
<evidence type="ECO:0000313" key="2">
    <source>
        <dbReference type="EMBL" id="KAJ8872515.1"/>
    </source>
</evidence>
<evidence type="ECO:0000256" key="1">
    <source>
        <dbReference type="SAM" id="MobiDB-lite"/>
    </source>
</evidence>
<dbReference type="Proteomes" id="UP001159363">
    <property type="component" value="Chromosome 10"/>
</dbReference>
<dbReference type="EMBL" id="JARBHB010000011">
    <property type="protein sequence ID" value="KAJ8872515.1"/>
    <property type="molecule type" value="Genomic_DNA"/>
</dbReference>
<gene>
    <name evidence="2" type="ORF">PR048_026121</name>
</gene>
<reference evidence="2 3" key="1">
    <citation type="submission" date="2023-02" db="EMBL/GenBank/DDBJ databases">
        <title>LHISI_Scaffold_Assembly.</title>
        <authorList>
            <person name="Stuart O.P."/>
            <person name="Cleave R."/>
            <person name="Magrath M.J.L."/>
            <person name="Mikheyev A.S."/>
        </authorList>
    </citation>
    <scope>NUCLEOTIDE SEQUENCE [LARGE SCALE GENOMIC DNA]</scope>
    <source>
        <strain evidence="2">Daus_M_001</strain>
        <tissue evidence="2">Leg muscle</tissue>
    </source>
</reference>
<organism evidence="2 3">
    <name type="scientific">Dryococelus australis</name>
    <dbReference type="NCBI Taxonomy" id="614101"/>
    <lineage>
        <taxon>Eukaryota</taxon>
        <taxon>Metazoa</taxon>
        <taxon>Ecdysozoa</taxon>
        <taxon>Arthropoda</taxon>
        <taxon>Hexapoda</taxon>
        <taxon>Insecta</taxon>
        <taxon>Pterygota</taxon>
        <taxon>Neoptera</taxon>
        <taxon>Polyneoptera</taxon>
        <taxon>Phasmatodea</taxon>
        <taxon>Verophasmatodea</taxon>
        <taxon>Anareolatae</taxon>
        <taxon>Phasmatidae</taxon>
        <taxon>Eurycanthinae</taxon>
        <taxon>Dryococelus</taxon>
    </lineage>
</organism>
<keyword evidence="3" id="KW-1185">Reference proteome</keyword>
<protein>
    <submittedName>
        <fullName evidence="2">Uncharacterized protein</fullName>
    </submittedName>
</protein>
<feature type="compositionally biased region" description="Basic and acidic residues" evidence="1">
    <location>
        <begin position="526"/>
        <end position="537"/>
    </location>
</feature>
<feature type="region of interest" description="Disordered" evidence="1">
    <location>
        <begin position="456"/>
        <end position="483"/>
    </location>
</feature>